<evidence type="ECO:0008006" key="3">
    <source>
        <dbReference type="Google" id="ProtNLM"/>
    </source>
</evidence>
<dbReference type="EMBL" id="BAABAU010000001">
    <property type="protein sequence ID" value="GAA4265990.1"/>
    <property type="molecule type" value="Genomic_DNA"/>
</dbReference>
<dbReference type="Proteomes" id="UP001501594">
    <property type="component" value="Unassembled WGS sequence"/>
</dbReference>
<evidence type="ECO:0000313" key="2">
    <source>
        <dbReference type="Proteomes" id="UP001501594"/>
    </source>
</evidence>
<comment type="caution">
    <text evidence="1">The sequence shown here is derived from an EMBL/GenBank/DDBJ whole genome shotgun (WGS) entry which is preliminary data.</text>
</comment>
<evidence type="ECO:0000313" key="1">
    <source>
        <dbReference type="EMBL" id="GAA4265990.1"/>
    </source>
</evidence>
<dbReference type="RefSeq" id="WP_344794821.1">
    <property type="nucleotide sequence ID" value="NZ_BAABAU010000001.1"/>
</dbReference>
<keyword evidence="2" id="KW-1185">Reference proteome</keyword>
<organism evidence="1 2">
    <name type="scientific">Frondihabitans peucedani</name>
    <dbReference type="NCBI Taxonomy" id="598626"/>
    <lineage>
        <taxon>Bacteria</taxon>
        <taxon>Bacillati</taxon>
        <taxon>Actinomycetota</taxon>
        <taxon>Actinomycetes</taxon>
        <taxon>Micrococcales</taxon>
        <taxon>Microbacteriaceae</taxon>
        <taxon>Frondihabitans</taxon>
    </lineage>
</organism>
<sequence length="245" mass="27418">MPERQAAEVEPFLAFTRDSKNAYRRGLQEVLGADLLESRPMRDFARRYGQSNKPVAKWTHTTGHLVPAESRHERSLILLADYHPAFTHIASQPFTIVWPDGSIYSSHTPDFALLCADRPPLIVDVKTPEEAAKPDFIKLHQEVRGVLAEAGMKHIVWVGMPRHAIGNLANFSGARVPRDSMAKWAPVALRLATNPLSAGDLARLVASEGYAEGHALMMIRRMLWLRLLITDMGVHFRSSSTVWLP</sequence>
<accession>A0ABP8E1V6</accession>
<gene>
    <name evidence="1" type="ORF">GCM10022256_16020</name>
</gene>
<protein>
    <recommendedName>
        <fullName evidence="3">TnsA endonuclease N-terminal domain-containing protein</fullName>
    </recommendedName>
</protein>
<name>A0ABP8E1V6_9MICO</name>
<proteinExistence type="predicted"/>
<reference evidence="2" key="1">
    <citation type="journal article" date="2019" name="Int. J. Syst. Evol. Microbiol.">
        <title>The Global Catalogue of Microorganisms (GCM) 10K type strain sequencing project: providing services to taxonomists for standard genome sequencing and annotation.</title>
        <authorList>
            <consortium name="The Broad Institute Genomics Platform"/>
            <consortium name="The Broad Institute Genome Sequencing Center for Infectious Disease"/>
            <person name="Wu L."/>
            <person name="Ma J."/>
        </authorList>
    </citation>
    <scope>NUCLEOTIDE SEQUENCE [LARGE SCALE GENOMIC DNA]</scope>
    <source>
        <strain evidence="2">JCM 17442</strain>
    </source>
</reference>